<evidence type="ECO:0000256" key="1">
    <source>
        <dbReference type="PROSITE-ProRule" id="PRU00339"/>
    </source>
</evidence>
<dbReference type="SMART" id="SM00028">
    <property type="entry name" value="TPR"/>
    <property type="match status" value="8"/>
</dbReference>
<dbReference type="Gene3D" id="3.90.70.10">
    <property type="entry name" value="Cysteine proteinases"/>
    <property type="match status" value="1"/>
</dbReference>
<reference evidence="5" key="1">
    <citation type="submission" date="2017-02" db="EMBL/GenBank/DDBJ databases">
        <authorList>
            <person name="Varghese N."/>
            <person name="Submissions S."/>
        </authorList>
    </citation>
    <scope>NUCLEOTIDE SEQUENCE [LARGE SCALE GENOMIC DNA]</scope>
    <source>
        <strain evidence="5">ATCC 700200</strain>
    </source>
</reference>
<evidence type="ECO:0000313" key="4">
    <source>
        <dbReference type="EMBL" id="SKA80936.1"/>
    </source>
</evidence>
<keyword evidence="5" id="KW-1185">Reference proteome</keyword>
<dbReference type="InterPro" id="IPR019734">
    <property type="entry name" value="TPR_rpt"/>
</dbReference>
<proteinExistence type="predicted"/>
<dbReference type="SUPFAM" id="SSF48452">
    <property type="entry name" value="TPR-like"/>
    <property type="match status" value="4"/>
</dbReference>
<dbReference type="Pfam" id="PF13529">
    <property type="entry name" value="Peptidase_C39_2"/>
    <property type="match status" value="1"/>
</dbReference>
<feature type="repeat" description="TPR" evidence="1">
    <location>
        <begin position="1017"/>
        <end position="1050"/>
    </location>
</feature>
<feature type="domain" description="Peptidase C39-like" evidence="3">
    <location>
        <begin position="322"/>
        <end position="428"/>
    </location>
</feature>
<gene>
    <name evidence="4" type="ORF">SAMN02745166_00699</name>
</gene>
<dbReference type="PROSITE" id="PS50005">
    <property type="entry name" value="TPR"/>
    <property type="match status" value="1"/>
</dbReference>
<dbReference type="Gene3D" id="1.25.40.10">
    <property type="entry name" value="Tetratricopeptide repeat domain"/>
    <property type="match status" value="5"/>
</dbReference>
<evidence type="ECO:0000313" key="5">
    <source>
        <dbReference type="Proteomes" id="UP000190774"/>
    </source>
</evidence>
<dbReference type="STRING" id="48467.SAMN02745166_00699"/>
<dbReference type="EMBL" id="FUYE01000002">
    <property type="protein sequence ID" value="SKA80936.1"/>
    <property type="molecule type" value="Genomic_DNA"/>
</dbReference>
<name>A0A1T4WUD1_9BACT</name>
<sequence>MAENLNSHKLKDRYPLKDRLSVDSALLAEVRQNYEAGRYLDACRVALKAGPLQAWAGPEALTLGFRLAGNLGASRLADLLITRAYREAPAHPEAVVHYGYHVRNEQGHLAAWQHALKAESSPGIGGQALADLKTIRAITAGTYRDFETAWKLWQEAFALCPDRAWLLVEKASILQCEEKRLEALEALDEALHTRPWFRPAVQHRGRMLHLLGRADEAVQFLTEASQHLQSYAVTAQLMSLKRELDDHAGMAELADRVEAESLLLDSAGQAWLQSYRADIFHLKGDYPKAAEYAEAVGNDYYTGFATRLKQASSPGKRVRLPFEFVHQKHNTCAPATLAAIAHFWQVPITMEQIVDAICYDGTYDHTARTWCEANGFACREFRVTTDAVRLLIDAGVPFELSTVDVGNAHAQAVIGYDELRETIFIQDPSEPHYREVPAEAFLANYALTGPRGMVIVPAEKATWLNRLELPEAEIHDLNYRFSQALSKYDRETAVTTLQTMESLDSSHRLVLLGRLSLASFDGNDVAKLEGLDRLLEAFPRDPRLIYWKMMVLRSIGHRDARLELLRDVSFNHPALLREWGVELMSDAQDWPKARRILWRAHALMPSDGLLLVRLADLMRRTRECEEAEILQYYRFAAAFSDKVEGYAQQWFSYAVSQKRGEEALQWLQRRVRDYGAKSGAPAITLMQALDMLGREEIVDVVREAVALRPADGELLLELAKMETRLGDHAEAATVLERARGQVLPGSWLRARIALHRRCGEHAEEVRLWRQILEQEPLALDAHHALARELAASQGNAEAITHLQAVCGLFPHHYGLGQLLVGWLKDADLQKALDHVESMITLHPTDPWGHREKALILVEMGRSAAALAAAEKACVVAPDQSASHSVLGTALTLAGREAEAVQAQRQAVRMNVNYAPAFGEMLSLMTGTEAKRAELAFIRTEMIRQVLDGNALHAYRALAFTVLAPEELVIELREIWQARPDLWEAWSVLILQLLDASGHREEATQLARQAVERFPLFPAAWSDLATVLRLDGDHDGAIQAATKATQLNPDWAEAWRLLADYQDDAGRGDEALATLRRAIVRLPLEMSLKAALATLLWRKEQREEAWDMATKAAQTDPGQDWAWNFLKAWAGILQRQDQLLEMARTLTEQRPLEARSWHVYSNLLPLERVTEILAALDRAIELNPRLIDAMDHRADILARLGRLDEAEASLRRSFQDEAAMPFNIRGRLAWLKAVRGDAKAAMQQMKDIVEVHRDYYWGWEMIANWAEQSGQLKPWREAAEQMIRLSPRSSAPYCTAADAELHDHQQEAGIELLKRALHIDPTVPYAAHRLLGYYWEKKDIAALHEAATALMPDGTVGLIRRTYLMLAAAHAGDLDGVREHLMALATQPDMLGPLLSLMLDYFQQHNRRCLAVLDEVLVQVVKEDTIGPAFAILWTQRESQKKNWLAWIQLARWMPRLGARLDPAVSVYLEMNGEARQADPAVVQWIQRCDAEMRRRSEIWGKVSYALTNSQAYRPCVDWMWQDYKRPDAEAWMLSNLVTSLRCCRRNRDASEVSQHVVREGMRDHTWLLHVSHAALGYAHQGAYVDCKKLLDENDFSQAPMELRLLNLTSRALCDVMPVTPDQGRFWFKQFIAAAKKLVQGQPLSVESQRDYEEAVEKMKSHTGMAVRSWQKPKPYVPPREVPDSNSVFPRIVIGIMIFIAFQAVRNCATSPSTRYNTRETERILNEFHSRSEGGNKSAYPLSPTLTPRLPVDDRLAPSFAPKVPVDNPRFTPPSESRSFPSILEESF</sequence>
<dbReference type="InterPro" id="IPR011990">
    <property type="entry name" value="TPR-like_helical_dom_sf"/>
</dbReference>
<dbReference type="Proteomes" id="UP000190774">
    <property type="component" value="Unassembled WGS sequence"/>
</dbReference>
<dbReference type="PANTHER" id="PTHR12558">
    <property type="entry name" value="CELL DIVISION CYCLE 16,23,27"/>
    <property type="match status" value="1"/>
</dbReference>
<organism evidence="4 5">
    <name type="scientific">Prosthecobacter debontii</name>
    <dbReference type="NCBI Taxonomy" id="48467"/>
    <lineage>
        <taxon>Bacteria</taxon>
        <taxon>Pseudomonadati</taxon>
        <taxon>Verrucomicrobiota</taxon>
        <taxon>Verrucomicrobiia</taxon>
        <taxon>Verrucomicrobiales</taxon>
        <taxon>Verrucomicrobiaceae</taxon>
        <taxon>Prosthecobacter</taxon>
    </lineage>
</organism>
<evidence type="ECO:0000256" key="2">
    <source>
        <dbReference type="SAM" id="MobiDB-lite"/>
    </source>
</evidence>
<feature type="region of interest" description="Disordered" evidence="2">
    <location>
        <begin position="1727"/>
        <end position="1787"/>
    </location>
</feature>
<dbReference type="PANTHER" id="PTHR12558:SF33">
    <property type="entry name" value="BLL7664 PROTEIN"/>
    <property type="match status" value="1"/>
</dbReference>
<dbReference type="Pfam" id="PF13432">
    <property type="entry name" value="TPR_16"/>
    <property type="match status" value="2"/>
</dbReference>
<evidence type="ECO:0000259" key="3">
    <source>
        <dbReference type="Pfam" id="PF13529"/>
    </source>
</evidence>
<protein>
    <submittedName>
        <fullName evidence="4">Tetratricopeptide repeat-containing protein</fullName>
    </submittedName>
</protein>
<accession>A0A1T4WUD1</accession>
<dbReference type="OrthoDB" id="221093at2"/>
<keyword evidence="1" id="KW-0802">TPR repeat</keyword>
<dbReference type="InterPro" id="IPR039564">
    <property type="entry name" value="Peptidase_C39-like"/>
</dbReference>